<evidence type="ECO:0000256" key="1">
    <source>
        <dbReference type="ARBA" id="ARBA00022679"/>
    </source>
</evidence>
<dbReference type="Gene3D" id="3.40.50.2000">
    <property type="entry name" value="Glycogen Phosphorylase B"/>
    <property type="match status" value="2"/>
</dbReference>
<evidence type="ECO:0000259" key="2">
    <source>
        <dbReference type="Pfam" id="PF00534"/>
    </source>
</evidence>
<dbReference type="Pfam" id="PF13439">
    <property type="entry name" value="Glyco_transf_4"/>
    <property type="match status" value="1"/>
</dbReference>
<feature type="domain" description="Glycosyltransferase subfamily 4-like N-terminal" evidence="3">
    <location>
        <begin position="16"/>
        <end position="174"/>
    </location>
</feature>
<dbReference type="InterPro" id="IPR001296">
    <property type="entry name" value="Glyco_trans_1"/>
</dbReference>
<dbReference type="Proteomes" id="UP000635316">
    <property type="component" value="Unassembled WGS sequence"/>
</dbReference>
<dbReference type="InterPro" id="IPR028098">
    <property type="entry name" value="Glyco_trans_4-like_N"/>
</dbReference>
<feature type="domain" description="Glycosyl transferase family 1" evidence="2">
    <location>
        <begin position="203"/>
        <end position="351"/>
    </location>
</feature>
<dbReference type="PANTHER" id="PTHR46401">
    <property type="entry name" value="GLYCOSYLTRANSFERASE WBBK-RELATED"/>
    <property type="match status" value="1"/>
</dbReference>
<comment type="caution">
    <text evidence="4">The sequence shown here is derived from an EMBL/GenBank/DDBJ whole genome shotgun (WGS) entry which is preliminary data.</text>
</comment>
<organism evidence="4 5">
    <name type="scientific">Advenella mandrilli</name>
    <dbReference type="NCBI Taxonomy" id="2800330"/>
    <lineage>
        <taxon>Bacteria</taxon>
        <taxon>Pseudomonadati</taxon>
        <taxon>Pseudomonadota</taxon>
        <taxon>Betaproteobacteria</taxon>
        <taxon>Burkholderiales</taxon>
        <taxon>Alcaligenaceae</taxon>
    </lineage>
</organism>
<keyword evidence="1" id="KW-0808">Transferase</keyword>
<reference evidence="4 5" key="1">
    <citation type="submission" date="2020-12" db="EMBL/GenBank/DDBJ databases">
        <authorList>
            <person name="Lu T."/>
            <person name="Wang Q."/>
            <person name="Han X."/>
        </authorList>
    </citation>
    <scope>NUCLEOTIDE SEQUENCE [LARGE SCALE GENOMIC DNA]</scope>
    <source>
        <strain evidence="4 5">WQ 585</strain>
    </source>
</reference>
<protein>
    <submittedName>
        <fullName evidence="4">Glycosyltransferase family 4 protein</fullName>
    </submittedName>
</protein>
<name>A0ABS1EBN8_9BURK</name>
<evidence type="ECO:0000259" key="3">
    <source>
        <dbReference type="Pfam" id="PF13439"/>
    </source>
</evidence>
<evidence type="ECO:0000313" key="4">
    <source>
        <dbReference type="EMBL" id="MBK1781297.1"/>
    </source>
</evidence>
<dbReference type="CDD" id="cd03809">
    <property type="entry name" value="GT4_MtfB-like"/>
    <property type="match status" value="1"/>
</dbReference>
<evidence type="ECO:0000313" key="5">
    <source>
        <dbReference type="Proteomes" id="UP000635316"/>
    </source>
</evidence>
<dbReference type="SUPFAM" id="SSF53756">
    <property type="entry name" value="UDP-Glycosyltransferase/glycogen phosphorylase"/>
    <property type="match status" value="1"/>
</dbReference>
<dbReference type="RefSeq" id="WP_200236059.1">
    <property type="nucleotide sequence ID" value="NZ_JAENGP010000009.1"/>
</dbReference>
<sequence length="377" mass="42787">MKVILNVEPIRFPLTGIGRYTYELAKALRTSSCIDELKLFSATRFLQELPQSDLKDNPVHGLKRIVQKSYLAMEAYRLLMPWLRSKALRKHGDYIYHSPNFFLPVFPGRKVATFHDLSPFTWSECHDPVKVRYLQKELRTTLNRADRLITDSEFTRCELAEFSGLAMDKIHAVPLASAPEFQPYPEVDLQPLLKRYQLEYQGYSLFVGTIEPRKNIVTLLDAYARLPVSVRRQWPLILTGYKGWQSEAIHARIKDAERQGWARYLGFLPAEDLPGLYAGARLFAFPSLYEGFGLPVLEAMSSGVPVVCSDSSSLPEVVGSAALMCAPMDVETLAMNLLKGLEDNIWRTQAVTQGLQQSAGFSWERCAQETIAVYQKL</sequence>
<dbReference type="Pfam" id="PF00534">
    <property type="entry name" value="Glycos_transf_1"/>
    <property type="match status" value="1"/>
</dbReference>
<gene>
    <name evidence="4" type="ORF">JHL22_08710</name>
</gene>
<keyword evidence="5" id="KW-1185">Reference proteome</keyword>
<dbReference type="PANTHER" id="PTHR46401:SF2">
    <property type="entry name" value="GLYCOSYLTRANSFERASE WBBK-RELATED"/>
    <property type="match status" value="1"/>
</dbReference>
<accession>A0ABS1EBN8</accession>
<proteinExistence type="predicted"/>
<dbReference type="EMBL" id="JAENGP010000009">
    <property type="protein sequence ID" value="MBK1781297.1"/>
    <property type="molecule type" value="Genomic_DNA"/>
</dbReference>